<dbReference type="RefSeq" id="WP_147029253.1">
    <property type="nucleotide sequence ID" value="NZ_BJZU01000195.1"/>
</dbReference>
<reference evidence="3" key="1">
    <citation type="journal article" date="2014" name="Int. J. Syst. Evol. Microbiol.">
        <title>Complete genome of a new Firmicutes species belonging to the dominant human colonic microbiota ('Ruminococcus bicirculans') reveals two chromosomes and a selective capacity to utilize plant glucans.</title>
        <authorList>
            <consortium name="NISC Comparative Sequencing Program"/>
            <person name="Wegmann U."/>
            <person name="Louis P."/>
            <person name="Goesmann A."/>
            <person name="Henrissat B."/>
            <person name="Duncan S.H."/>
            <person name="Flint H.J."/>
        </authorList>
    </citation>
    <scope>NUCLEOTIDE SEQUENCE</scope>
    <source>
        <strain evidence="3">NBRC 107715</strain>
    </source>
</reference>
<organism evidence="2 4">
    <name type="scientific">Methylobacterium oxalidis</name>
    <dbReference type="NCBI Taxonomy" id="944322"/>
    <lineage>
        <taxon>Bacteria</taxon>
        <taxon>Pseudomonadati</taxon>
        <taxon>Pseudomonadota</taxon>
        <taxon>Alphaproteobacteria</taxon>
        <taxon>Hyphomicrobiales</taxon>
        <taxon>Methylobacteriaceae</taxon>
        <taxon>Methylobacterium</taxon>
    </lineage>
</organism>
<protein>
    <recommendedName>
        <fullName evidence="1">Dienelactone hydrolase domain-containing protein</fullName>
    </recommendedName>
</protein>
<dbReference type="SUPFAM" id="SSF53474">
    <property type="entry name" value="alpha/beta-Hydrolases"/>
    <property type="match status" value="1"/>
</dbReference>
<evidence type="ECO:0000313" key="2">
    <source>
        <dbReference type="EMBL" id="GEP07850.1"/>
    </source>
</evidence>
<gene>
    <name evidence="3" type="ORF">GCM10007888_32690</name>
    <name evidence="2" type="ORF">MOX02_58880</name>
</gene>
<evidence type="ECO:0000313" key="4">
    <source>
        <dbReference type="Proteomes" id="UP000321960"/>
    </source>
</evidence>
<proteinExistence type="predicted"/>
<evidence type="ECO:0000313" key="5">
    <source>
        <dbReference type="Proteomes" id="UP001156856"/>
    </source>
</evidence>
<reference evidence="5" key="2">
    <citation type="journal article" date="2019" name="Int. J. Syst. Evol. Microbiol.">
        <title>The Global Catalogue of Microorganisms (GCM) 10K type strain sequencing project: providing services to taxonomists for standard genome sequencing and annotation.</title>
        <authorList>
            <consortium name="The Broad Institute Genomics Platform"/>
            <consortium name="The Broad Institute Genome Sequencing Center for Infectious Disease"/>
            <person name="Wu L."/>
            <person name="Ma J."/>
        </authorList>
    </citation>
    <scope>NUCLEOTIDE SEQUENCE [LARGE SCALE GENOMIC DNA]</scope>
    <source>
        <strain evidence="5">NBRC 107715</strain>
    </source>
</reference>
<name>A0A512JD03_9HYPH</name>
<feature type="domain" description="Dienelactone hydrolase" evidence="1">
    <location>
        <begin position="30"/>
        <end position="203"/>
    </location>
</feature>
<dbReference type="OrthoDB" id="9771666at2"/>
<evidence type="ECO:0000259" key="1">
    <source>
        <dbReference type="Pfam" id="PF01738"/>
    </source>
</evidence>
<dbReference type="InterPro" id="IPR002925">
    <property type="entry name" value="Dienelactn_hydro"/>
</dbReference>
<keyword evidence="5" id="KW-1185">Reference proteome</keyword>
<dbReference type="AlphaFoldDB" id="A0A512JD03"/>
<dbReference type="InterPro" id="IPR051049">
    <property type="entry name" value="Dienelactone_hydrolase-like"/>
</dbReference>
<dbReference type="GO" id="GO:0016787">
    <property type="term" value="F:hydrolase activity"/>
    <property type="evidence" value="ECO:0007669"/>
    <property type="project" value="InterPro"/>
</dbReference>
<reference evidence="2 4" key="3">
    <citation type="submission" date="2019-07" db="EMBL/GenBank/DDBJ databases">
        <title>Whole genome shotgun sequence of Methylobacterium oxalidis NBRC 107715.</title>
        <authorList>
            <person name="Hosoyama A."/>
            <person name="Uohara A."/>
            <person name="Ohji S."/>
            <person name="Ichikawa N."/>
        </authorList>
    </citation>
    <scope>NUCLEOTIDE SEQUENCE [LARGE SCALE GENOMIC DNA]</scope>
    <source>
        <strain evidence="2 4">NBRC 107715</strain>
    </source>
</reference>
<dbReference type="PANTHER" id="PTHR46623:SF6">
    <property type="entry name" value="ALPHA_BETA-HYDROLASES SUPERFAMILY PROTEIN"/>
    <property type="match status" value="1"/>
</dbReference>
<dbReference type="Gene3D" id="3.40.50.1820">
    <property type="entry name" value="alpha/beta hydrolase"/>
    <property type="match status" value="1"/>
</dbReference>
<dbReference type="Pfam" id="PF01738">
    <property type="entry name" value="DLH"/>
    <property type="match status" value="1"/>
</dbReference>
<dbReference type="EMBL" id="BJZU01000195">
    <property type="protein sequence ID" value="GEP07850.1"/>
    <property type="molecule type" value="Genomic_DNA"/>
</dbReference>
<evidence type="ECO:0000313" key="3">
    <source>
        <dbReference type="EMBL" id="GLS64888.1"/>
    </source>
</evidence>
<dbReference type="Proteomes" id="UP001156856">
    <property type="component" value="Unassembled WGS sequence"/>
</dbReference>
<dbReference type="Proteomes" id="UP000321960">
    <property type="component" value="Unassembled WGS sequence"/>
</dbReference>
<sequence length="224" mass="23754">MLSFTIGGQLIEVEWFAASSGSAAGGTGLNGPAILLLDGADGLTFADGYRLAARTIAASGYHVAFLLYLDRTGDRRVAYSRLRQDYPLWAATVRDAVSWLASQPSVDSNRLGIVGVSLGAALAFETAASDLRIKAIVDYSGPLPEGYAMRQPRLPRTLILHGASDPVVPVSQAQAIERLLKELGTDYEVKIYSGQGHGFTGAAQFDSAARIASFLDQHLGPDQA</sequence>
<comment type="caution">
    <text evidence="2">The sequence shown here is derived from an EMBL/GenBank/DDBJ whole genome shotgun (WGS) entry which is preliminary data.</text>
</comment>
<reference evidence="3" key="4">
    <citation type="submission" date="2023-01" db="EMBL/GenBank/DDBJ databases">
        <title>Draft genome sequence of Methylobacterium oxalidis strain NBRC 107715.</title>
        <authorList>
            <person name="Sun Q."/>
            <person name="Mori K."/>
        </authorList>
    </citation>
    <scope>NUCLEOTIDE SEQUENCE</scope>
    <source>
        <strain evidence="3">NBRC 107715</strain>
    </source>
</reference>
<accession>A0A512JD03</accession>
<dbReference type="PANTHER" id="PTHR46623">
    <property type="entry name" value="CARBOXYMETHYLENEBUTENOLIDASE-RELATED"/>
    <property type="match status" value="1"/>
</dbReference>
<dbReference type="EMBL" id="BSPK01000056">
    <property type="protein sequence ID" value="GLS64888.1"/>
    <property type="molecule type" value="Genomic_DNA"/>
</dbReference>
<dbReference type="InterPro" id="IPR029058">
    <property type="entry name" value="AB_hydrolase_fold"/>
</dbReference>